<dbReference type="Gene3D" id="1.10.720.30">
    <property type="entry name" value="SAP domain"/>
    <property type="match status" value="1"/>
</dbReference>
<evidence type="ECO:0000259" key="2">
    <source>
        <dbReference type="SMART" id="SM00959"/>
    </source>
</evidence>
<organism evidence="3 4">
    <name type="scientific">Macrolepiota fuliginosa MF-IS2</name>
    <dbReference type="NCBI Taxonomy" id="1400762"/>
    <lineage>
        <taxon>Eukaryota</taxon>
        <taxon>Fungi</taxon>
        <taxon>Dikarya</taxon>
        <taxon>Basidiomycota</taxon>
        <taxon>Agaricomycotina</taxon>
        <taxon>Agaricomycetes</taxon>
        <taxon>Agaricomycetidae</taxon>
        <taxon>Agaricales</taxon>
        <taxon>Agaricineae</taxon>
        <taxon>Agaricaceae</taxon>
        <taxon>Macrolepiota</taxon>
    </lineage>
</organism>
<feature type="region of interest" description="Disordered" evidence="1">
    <location>
        <begin position="224"/>
        <end position="244"/>
    </location>
</feature>
<dbReference type="Pfam" id="PF07498">
    <property type="entry name" value="Rho_N"/>
    <property type="match status" value="1"/>
</dbReference>
<dbReference type="InterPro" id="IPR036361">
    <property type="entry name" value="SAP_dom_sf"/>
</dbReference>
<evidence type="ECO:0000313" key="3">
    <source>
        <dbReference type="EMBL" id="KAF9454769.1"/>
    </source>
</evidence>
<dbReference type="Proteomes" id="UP000807342">
    <property type="component" value="Unassembled WGS sequence"/>
</dbReference>
<dbReference type="EMBL" id="MU151052">
    <property type="protein sequence ID" value="KAF9454769.1"/>
    <property type="molecule type" value="Genomic_DNA"/>
</dbReference>
<evidence type="ECO:0000256" key="1">
    <source>
        <dbReference type="SAM" id="MobiDB-lite"/>
    </source>
</evidence>
<accession>A0A9P5XQA6</accession>
<dbReference type="AlphaFoldDB" id="A0A9P5XQA6"/>
<feature type="compositionally biased region" description="Polar residues" evidence="1">
    <location>
        <begin position="228"/>
        <end position="241"/>
    </location>
</feature>
<dbReference type="SMART" id="SM00959">
    <property type="entry name" value="Rho_N"/>
    <property type="match status" value="1"/>
</dbReference>
<name>A0A9P5XQA6_9AGAR</name>
<comment type="caution">
    <text evidence="3">The sequence shown here is derived from an EMBL/GenBank/DDBJ whole genome shotgun (WGS) entry which is preliminary data.</text>
</comment>
<sequence>MSMDLPKLTVPQLKALCKEKGLSGYSKLTKSALIEKLSAYTKSRVGGVTQTTNPTLPQPEKPTLQSKTDKKTYESQAEQVLVPIPQASVPREEGRPLANATNDQFQVDSRPTPAQNRAIEATQQTSILLQPIPEIRGVPQISQAPQTIEPPRKKHKLIHIRGEQKEEVAKSQQPARASNKADAPKTIPVAIQQANNKNQETTHIAKVTAVAVKRYVPLVIKQKDPTRTQEATRASNPIQPSSTPPLFVERIPAEHLDFPLPDESSLSFKAITLPPSLAQRRHASKLALILRDISIEDMPKLALSSRLFRYSGYLSAAYHLKRWYSGRRLEGVLLGISIDRMNLWPYRVAREEEVRKRREAFGKTFLGRFLGSDTGIEETVWKSGNDVRQAVIAVRCVFLEYY</sequence>
<evidence type="ECO:0000313" key="4">
    <source>
        <dbReference type="Proteomes" id="UP000807342"/>
    </source>
</evidence>
<reference evidence="3" key="1">
    <citation type="submission" date="2020-11" db="EMBL/GenBank/DDBJ databases">
        <authorList>
            <consortium name="DOE Joint Genome Institute"/>
            <person name="Ahrendt S."/>
            <person name="Riley R."/>
            <person name="Andreopoulos W."/>
            <person name="Labutti K."/>
            <person name="Pangilinan J."/>
            <person name="Ruiz-Duenas F.J."/>
            <person name="Barrasa J.M."/>
            <person name="Sanchez-Garcia M."/>
            <person name="Camarero S."/>
            <person name="Miyauchi S."/>
            <person name="Serrano A."/>
            <person name="Linde D."/>
            <person name="Babiker R."/>
            <person name="Drula E."/>
            <person name="Ayuso-Fernandez I."/>
            <person name="Pacheco R."/>
            <person name="Padilla G."/>
            <person name="Ferreira P."/>
            <person name="Barriuso J."/>
            <person name="Kellner H."/>
            <person name="Castanera R."/>
            <person name="Alfaro M."/>
            <person name="Ramirez L."/>
            <person name="Pisabarro A.G."/>
            <person name="Kuo A."/>
            <person name="Tritt A."/>
            <person name="Lipzen A."/>
            <person name="He G."/>
            <person name="Yan M."/>
            <person name="Ng V."/>
            <person name="Cullen D."/>
            <person name="Martin F."/>
            <person name="Rosso M.-N."/>
            <person name="Henrissat B."/>
            <person name="Hibbett D."/>
            <person name="Martinez A.T."/>
            <person name="Grigoriev I.V."/>
        </authorList>
    </citation>
    <scope>NUCLEOTIDE SEQUENCE</scope>
    <source>
        <strain evidence="3">MF-IS2</strain>
    </source>
</reference>
<feature type="region of interest" description="Disordered" evidence="1">
    <location>
        <begin position="43"/>
        <end position="79"/>
    </location>
</feature>
<proteinExistence type="predicted"/>
<dbReference type="OrthoDB" id="2368680at2759"/>
<keyword evidence="4" id="KW-1185">Reference proteome</keyword>
<feature type="domain" description="Rho termination factor-like N-terminal" evidence="2">
    <location>
        <begin position="4"/>
        <end position="45"/>
    </location>
</feature>
<dbReference type="GO" id="GO:0006353">
    <property type="term" value="P:DNA-templated transcription termination"/>
    <property type="evidence" value="ECO:0007669"/>
    <property type="project" value="InterPro"/>
</dbReference>
<dbReference type="InterPro" id="IPR011112">
    <property type="entry name" value="Rho-like_N"/>
</dbReference>
<gene>
    <name evidence="3" type="ORF">P691DRAFT_804128</name>
</gene>
<protein>
    <recommendedName>
        <fullName evidence="2">Rho termination factor-like N-terminal domain-containing protein</fullName>
    </recommendedName>
</protein>